<dbReference type="GO" id="GO:0010468">
    <property type="term" value="P:regulation of gene expression"/>
    <property type="evidence" value="ECO:0007669"/>
    <property type="project" value="TreeGrafter"/>
</dbReference>
<dbReference type="Proteomes" id="UP000261520">
    <property type="component" value="Unplaced"/>
</dbReference>
<dbReference type="PANTHER" id="PTHR10694:SF119">
    <property type="entry name" value="LYSINE-SPECIFIC DEMETHYLASE 4A"/>
    <property type="match status" value="1"/>
</dbReference>
<dbReference type="InterPro" id="IPR013083">
    <property type="entry name" value="Znf_RING/FYVE/PHD"/>
</dbReference>
<evidence type="ECO:0000256" key="12">
    <source>
        <dbReference type="ARBA" id="ARBA00023004"/>
    </source>
</evidence>
<evidence type="ECO:0000256" key="14">
    <source>
        <dbReference type="ARBA" id="ARBA00023163"/>
    </source>
</evidence>
<organism evidence="18 19">
    <name type="scientific">Periophthalmus magnuspinnatus</name>
    <dbReference type="NCBI Taxonomy" id="409849"/>
    <lineage>
        <taxon>Eukaryota</taxon>
        <taxon>Metazoa</taxon>
        <taxon>Chordata</taxon>
        <taxon>Craniata</taxon>
        <taxon>Vertebrata</taxon>
        <taxon>Euteleostomi</taxon>
        <taxon>Actinopterygii</taxon>
        <taxon>Neopterygii</taxon>
        <taxon>Teleostei</taxon>
        <taxon>Neoteleostei</taxon>
        <taxon>Acanthomorphata</taxon>
        <taxon>Gobiaria</taxon>
        <taxon>Gobiiformes</taxon>
        <taxon>Gobioidei</taxon>
        <taxon>Gobiidae</taxon>
        <taxon>Oxudercinae</taxon>
        <taxon>Periophthalmus</taxon>
    </lineage>
</organism>
<comment type="catalytic activity">
    <reaction evidence="16">
        <text>N(6),N(6),N(6)-trimethyl-L-lysyl(9)-[histone H3] + 2 2-oxoglutarate + 2 O2 = N(6)-methyl-L-lysyl(9)-[histone H3] + 2 formaldehyde + 2 succinate + 2 CO2</text>
        <dbReference type="Rhea" id="RHEA:60200"/>
        <dbReference type="Rhea" id="RHEA-COMP:15538"/>
        <dbReference type="Rhea" id="RHEA-COMP:15542"/>
        <dbReference type="ChEBI" id="CHEBI:15379"/>
        <dbReference type="ChEBI" id="CHEBI:16526"/>
        <dbReference type="ChEBI" id="CHEBI:16810"/>
        <dbReference type="ChEBI" id="CHEBI:16842"/>
        <dbReference type="ChEBI" id="CHEBI:30031"/>
        <dbReference type="ChEBI" id="CHEBI:61929"/>
        <dbReference type="ChEBI" id="CHEBI:61961"/>
        <dbReference type="EC" id="1.14.11.66"/>
    </reaction>
</comment>
<dbReference type="STRING" id="409849.ENSPMGP00000001070"/>
<dbReference type="GO" id="GO:0000785">
    <property type="term" value="C:chromatin"/>
    <property type="evidence" value="ECO:0007669"/>
    <property type="project" value="TreeGrafter"/>
</dbReference>
<evidence type="ECO:0000256" key="3">
    <source>
        <dbReference type="ARBA" id="ARBA00009711"/>
    </source>
</evidence>
<dbReference type="GO" id="GO:0140684">
    <property type="term" value="F:histone H3K9me2/H3K9me3 demethylase activity"/>
    <property type="evidence" value="ECO:0007669"/>
    <property type="project" value="UniProtKB-EC"/>
</dbReference>
<keyword evidence="9" id="KW-0156">Chromatin regulator</keyword>
<dbReference type="AlphaFoldDB" id="A0A3B3Z8Z9"/>
<evidence type="ECO:0000256" key="10">
    <source>
        <dbReference type="ARBA" id="ARBA00022964"/>
    </source>
</evidence>
<keyword evidence="11" id="KW-0560">Oxidoreductase</keyword>
<evidence type="ECO:0000256" key="16">
    <source>
        <dbReference type="ARBA" id="ARBA00049349"/>
    </source>
</evidence>
<keyword evidence="8" id="KW-0862">Zinc</keyword>
<protein>
    <recommendedName>
        <fullName evidence="4">[histone H3]-trimethyl-L-lysine(9) demethylase</fullName>
        <ecNumber evidence="4">1.14.11.66</ecNumber>
    </recommendedName>
</protein>
<dbReference type="GO" id="GO:0008270">
    <property type="term" value="F:zinc ion binding"/>
    <property type="evidence" value="ECO:0007669"/>
    <property type="project" value="UniProtKB-KW"/>
</dbReference>
<dbReference type="Gene3D" id="3.10.330.70">
    <property type="match status" value="1"/>
</dbReference>
<evidence type="ECO:0000256" key="5">
    <source>
        <dbReference type="ARBA" id="ARBA00022723"/>
    </source>
</evidence>
<evidence type="ECO:0000259" key="17">
    <source>
        <dbReference type="PROSITE" id="PS51805"/>
    </source>
</evidence>
<name>A0A3B3Z8Z9_9GOBI</name>
<reference evidence="18" key="1">
    <citation type="submission" date="2025-08" db="UniProtKB">
        <authorList>
            <consortium name="Ensembl"/>
        </authorList>
    </citation>
    <scope>IDENTIFICATION</scope>
</reference>
<dbReference type="Ensembl" id="ENSPMGT00000001130.1">
    <property type="protein sequence ID" value="ENSPMGP00000001070.1"/>
    <property type="gene ID" value="ENSPMGG00000000975.1"/>
</dbReference>
<feature type="domain" description="PHD-type" evidence="17">
    <location>
        <begin position="1"/>
        <end position="46"/>
    </location>
</feature>
<evidence type="ECO:0000256" key="11">
    <source>
        <dbReference type="ARBA" id="ARBA00023002"/>
    </source>
</evidence>
<keyword evidence="14" id="KW-0804">Transcription</keyword>
<comment type="subcellular location">
    <subcellularLocation>
        <location evidence="2">Nucleus</location>
    </subcellularLocation>
</comment>
<dbReference type="InterPro" id="IPR034732">
    <property type="entry name" value="EPHD"/>
</dbReference>
<keyword evidence="12" id="KW-0408">Iron</keyword>
<evidence type="ECO:0000313" key="19">
    <source>
        <dbReference type="Proteomes" id="UP000261520"/>
    </source>
</evidence>
<keyword evidence="10" id="KW-0223">Dioxygenase</keyword>
<dbReference type="Gene3D" id="3.30.40.10">
    <property type="entry name" value="Zinc/RING finger domain, C3HC4 (zinc finger)"/>
    <property type="match status" value="1"/>
</dbReference>
<proteinExistence type="inferred from homology"/>
<dbReference type="GO" id="GO:0005634">
    <property type="term" value="C:nucleus"/>
    <property type="evidence" value="ECO:0007669"/>
    <property type="project" value="UniProtKB-SubCell"/>
</dbReference>
<evidence type="ECO:0000256" key="2">
    <source>
        <dbReference type="ARBA" id="ARBA00004123"/>
    </source>
</evidence>
<keyword evidence="13" id="KW-0805">Transcription regulation</keyword>
<evidence type="ECO:0000256" key="4">
    <source>
        <dbReference type="ARBA" id="ARBA00012900"/>
    </source>
</evidence>
<dbReference type="CDD" id="cd20391">
    <property type="entry name" value="Tudor_JMJD2_rpt1"/>
    <property type="match status" value="1"/>
</dbReference>
<dbReference type="EC" id="1.14.11.66" evidence="4"/>
<dbReference type="Pfam" id="PF18104">
    <property type="entry name" value="Tudor_2"/>
    <property type="match status" value="2"/>
</dbReference>
<dbReference type="SUPFAM" id="SSF63748">
    <property type="entry name" value="Tudor/PWWP/MBT"/>
    <property type="match status" value="2"/>
</dbReference>
<dbReference type="GO" id="GO:0051864">
    <property type="term" value="F:histone H3K36 demethylase activity"/>
    <property type="evidence" value="ECO:0007669"/>
    <property type="project" value="TreeGrafter"/>
</dbReference>
<accession>A0A3B3Z8Z9</accession>
<dbReference type="Pfam" id="PF13832">
    <property type="entry name" value="zf-HC5HC2H_2"/>
    <property type="match status" value="1"/>
</dbReference>
<dbReference type="PROSITE" id="PS51805">
    <property type="entry name" value="EPHD"/>
    <property type="match status" value="1"/>
</dbReference>
<dbReference type="SMART" id="SM00333">
    <property type="entry name" value="TUDOR"/>
    <property type="match status" value="2"/>
</dbReference>
<dbReference type="InterPro" id="IPR002999">
    <property type="entry name" value="Tudor"/>
</dbReference>
<dbReference type="PANTHER" id="PTHR10694">
    <property type="entry name" value="LYSINE-SPECIFIC DEMETHYLASE"/>
    <property type="match status" value="1"/>
</dbReference>
<dbReference type="InterPro" id="IPR040477">
    <property type="entry name" value="KDM4-like_Tudor"/>
</dbReference>
<keyword evidence="15" id="KW-0539">Nucleus</keyword>
<evidence type="ECO:0000256" key="9">
    <source>
        <dbReference type="ARBA" id="ARBA00022853"/>
    </source>
</evidence>
<evidence type="ECO:0000256" key="8">
    <source>
        <dbReference type="ARBA" id="ARBA00022833"/>
    </source>
</evidence>
<evidence type="ECO:0000256" key="6">
    <source>
        <dbReference type="ARBA" id="ARBA00022737"/>
    </source>
</evidence>
<keyword evidence="7" id="KW-0863">Zinc-finger</keyword>
<comment type="cofactor">
    <cofactor evidence="1">
        <name>Fe(2+)</name>
        <dbReference type="ChEBI" id="CHEBI:29033"/>
    </cofactor>
</comment>
<keyword evidence="5" id="KW-0479">Metal-binding</keyword>
<evidence type="ECO:0000256" key="13">
    <source>
        <dbReference type="ARBA" id="ARBA00023015"/>
    </source>
</evidence>
<keyword evidence="6" id="KW-0677">Repeat</keyword>
<evidence type="ECO:0000313" key="18">
    <source>
        <dbReference type="Ensembl" id="ENSPMGP00000001070.1"/>
    </source>
</evidence>
<evidence type="ECO:0000256" key="1">
    <source>
        <dbReference type="ARBA" id="ARBA00001954"/>
    </source>
</evidence>
<sequence length="230" mass="25863">NKRINWSCSHGRCSTAFHPTCAQAAGILMHPDDWPFIVFITCHRHRAPSSAQKDLKVGQKVICKHKNGRYYHSEVSALTTATFYEVVFDDGSYSDNLFPEDIVDRDCVTMGPPPEGDPVQVRWTDGLLYGAKFIAAHSDPVVFEDGSQVSAKPDDIYTLEEDLPKRVKSRMVITQPPAPDTIDAARRPRVTLEELQRSTAQVGGLFTGQLLVVHYTNLVFMEEWQEESHC</sequence>
<keyword evidence="19" id="KW-1185">Reference proteome</keyword>
<evidence type="ECO:0000256" key="15">
    <source>
        <dbReference type="ARBA" id="ARBA00023242"/>
    </source>
</evidence>
<dbReference type="FunFam" id="3.10.330.70:FF:000001">
    <property type="entry name" value="Putative lysine-specific demethylase 4a"/>
    <property type="match status" value="1"/>
</dbReference>
<comment type="similarity">
    <text evidence="3">Belongs to the JHDM3 histone demethylase family.</text>
</comment>
<reference evidence="18" key="2">
    <citation type="submission" date="2025-09" db="UniProtKB">
        <authorList>
            <consortium name="Ensembl"/>
        </authorList>
    </citation>
    <scope>IDENTIFICATION</scope>
</reference>
<dbReference type="Gene3D" id="2.30.30.140">
    <property type="match status" value="1"/>
</dbReference>
<evidence type="ECO:0000256" key="7">
    <source>
        <dbReference type="ARBA" id="ARBA00022771"/>
    </source>
</evidence>